<dbReference type="GO" id="GO:0016740">
    <property type="term" value="F:transferase activity"/>
    <property type="evidence" value="ECO:0007669"/>
    <property type="project" value="UniProtKB-KW"/>
</dbReference>
<feature type="domain" description="Glycosyltransferase 2-like" evidence="2">
    <location>
        <begin position="9"/>
        <end position="188"/>
    </location>
</feature>
<name>A0A7C4MMX3_9BACT</name>
<keyword evidence="3" id="KW-0808">Transferase</keyword>
<dbReference type="Gene3D" id="3.90.550.10">
    <property type="entry name" value="Spore Coat Polysaccharide Biosynthesis Protein SpsA, Chain A"/>
    <property type="match status" value="1"/>
</dbReference>
<dbReference type="InterPro" id="IPR029044">
    <property type="entry name" value="Nucleotide-diphossugar_trans"/>
</dbReference>
<keyword evidence="1" id="KW-0472">Membrane</keyword>
<gene>
    <name evidence="3" type="ORF">ENS29_10255</name>
</gene>
<keyword evidence="1" id="KW-0812">Transmembrane</keyword>
<dbReference type="Pfam" id="PF00535">
    <property type="entry name" value="Glycos_transf_2"/>
    <property type="match status" value="1"/>
</dbReference>
<sequence>MNPTFPDLSVIIVNWNTRALLLSCIESIRKTVIDLSYEILVVDNASTDGSVDAVRNTFPDVRLICNERNRGFAAANNQAFDHMKGRYALLINSDARLLPGAARALFDHLETHADVGMVCGRLLHPDGTPQRSVAPFPSWLTLITNETLLNVLCPKRYPGKRQIPDRPIEVASAIGACLLIRKTAIDEIGGFDEGYFFFFEETDLARRMWENGWKVVWVPQAAIVHEQGKSVGNRADGRILFYRSRYRYLRKWHPRTYPILAFLVMLRLVVNFLLSGAGVLLTVGCVNALRNQTIVYGKLIAWHLGWSGKA</sequence>
<dbReference type="SUPFAM" id="SSF53448">
    <property type="entry name" value="Nucleotide-diphospho-sugar transferases"/>
    <property type="match status" value="1"/>
</dbReference>
<protein>
    <submittedName>
        <fullName evidence="3">Glycosyltransferase family 2 protein</fullName>
    </submittedName>
</protein>
<feature type="transmembrane region" description="Helical" evidence="1">
    <location>
        <begin position="257"/>
        <end position="281"/>
    </location>
</feature>
<evidence type="ECO:0000313" key="3">
    <source>
        <dbReference type="EMBL" id="HGU33222.1"/>
    </source>
</evidence>
<dbReference type="AlphaFoldDB" id="A0A7C4MMX3"/>
<evidence type="ECO:0000259" key="2">
    <source>
        <dbReference type="Pfam" id="PF00535"/>
    </source>
</evidence>
<proteinExistence type="predicted"/>
<reference evidence="3" key="1">
    <citation type="journal article" date="2020" name="mSystems">
        <title>Genome- and Community-Level Interaction Insights into Carbon Utilization and Element Cycling Functions of Hydrothermarchaeota in Hydrothermal Sediment.</title>
        <authorList>
            <person name="Zhou Z."/>
            <person name="Liu Y."/>
            <person name="Xu W."/>
            <person name="Pan J."/>
            <person name="Luo Z.H."/>
            <person name="Li M."/>
        </authorList>
    </citation>
    <scope>NUCLEOTIDE SEQUENCE [LARGE SCALE GENOMIC DNA]</scope>
    <source>
        <strain evidence="3">SpSt-477</strain>
    </source>
</reference>
<comment type="caution">
    <text evidence="3">The sequence shown here is derived from an EMBL/GenBank/DDBJ whole genome shotgun (WGS) entry which is preliminary data.</text>
</comment>
<dbReference type="PANTHER" id="PTHR43179">
    <property type="entry name" value="RHAMNOSYLTRANSFERASE WBBL"/>
    <property type="match status" value="1"/>
</dbReference>
<dbReference type="InterPro" id="IPR001173">
    <property type="entry name" value="Glyco_trans_2-like"/>
</dbReference>
<dbReference type="EMBL" id="DSUH01000238">
    <property type="protein sequence ID" value="HGU33222.1"/>
    <property type="molecule type" value="Genomic_DNA"/>
</dbReference>
<keyword evidence="1" id="KW-1133">Transmembrane helix</keyword>
<dbReference type="PANTHER" id="PTHR43179:SF7">
    <property type="entry name" value="RHAMNOSYLTRANSFERASE WBBL"/>
    <property type="match status" value="1"/>
</dbReference>
<dbReference type="CDD" id="cd04186">
    <property type="entry name" value="GT_2_like_c"/>
    <property type="match status" value="1"/>
</dbReference>
<evidence type="ECO:0000256" key="1">
    <source>
        <dbReference type="SAM" id="Phobius"/>
    </source>
</evidence>
<accession>A0A7C4MMX3</accession>
<organism evidence="3">
    <name type="scientific">Desulfatirhabdium butyrativorans</name>
    <dbReference type="NCBI Taxonomy" id="340467"/>
    <lineage>
        <taxon>Bacteria</taxon>
        <taxon>Pseudomonadati</taxon>
        <taxon>Thermodesulfobacteriota</taxon>
        <taxon>Desulfobacteria</taxon>
        <taxon>Desulfobacterales</taxon>
        <taxon>Desulfatirhabdiaceae</taxon>
        <taxon>Desulfatirhabdium</taxon>
    </lineage>
</organism>